<protein>
    <submittedName>
        <fullName evidence="1">Uncharacterized protein</fullName>
    </submittedName>
</protein>
<accession>A0A1I7MRY0</accession>
<proteinExistence type="predicted"/>
<dbReference type="EMBL" id="FPCG01000012">
    <property type="protein sequence ID" value="SFV24661.1"/>
    <property type="molecule type" value="Genomic_DNA"/>
</dbReference>
<dbReference type="Proteomes" id="UP000198881">
    <property type="component" value="Unassembled WGS sequence"/>
</dbReference>
<evidence type="ECO:0000313" key="2">
    <source>
        <dbReference type="Proteomes" id="UP000198881"/>
    </source>
</evidence>
<reference evidence="1 2" key="1">
    <citation type="submission" date="2016-10" db="EMBL/GenBank/DDBJ databases">
        <authorList>
            <person name="de Groot N.N."/>
        </authorList>
    </citation>
    <scope>NUCLEOTIDE SEQUENCE [LARGE SCALE GENOMIC DNA]</scope>
    <source>
        <strain evidence="1 2">CGMCC 1.7054</strain>
    </source>
</reference>
<keyword evidence="2" id="KW-1185">Reference proteome</keyword>
<organism evidence="1 2">
    <name type="scientific">Micrococcus terreus</name>
    <dbReference type="NCBI Taxonomy" id="574650"/>
    <lineage>
        <taxon>Bacteria</taxon>
        <taxon>Bacillati</taxon>
        <taxon>Actinomycetota</taxon>
        <taxon>Actinomycetes</taxon>
        <taxon>Micrococcales</taxon>
        <taxon>Micrococcaceae</taxon>
        <taxon>Micrococcus</taxon>
    </lineage>
</organism>
<gene>
    <name evidence="1" type="ORF">SAMN04487966_11240</name>
</gene>
<evidence type="ECO:0000313" key="1">
    <source>
        <dbReference type="EMBL" id="SFV24661.1"/>
    </source>
</evidence>
<dbReference type="AlphaFoldDB" id="A0A1I7MRY0"/>
<name>A0A1I7MRY0_9MICC</name>
<sequence length="148" mass="16511">MDERAASPTDRMTYRVPTMKEPTVRVPSGFLHHGWVHVLEDSEIALLLMVACGRGTLPDPEGWIAIPAGERLLNYGLSRDAFSAAHPVLKEMGLLEVQSIRRHSDGQVIDFSTEGPSLHRLRIVPDGFEQNAYDCAHEALERLNSPRN</sequence>